<evidence type="ECO:0000259" key="3">
    <source>
        <dbReference type="Pfam" id="PF14214"/>
    </source>
</evidence>
<dbReference type="GO" id="GO:0006955">
    <property type="term" value="P:immune response"/>
    <property type="evidence" value="ECO:0000318"/>
    <property type="project" value="GO_Central"/>
</dbReference>
<dbReference type="HOGENOM" id="CLU_002221_0_0_1"/>
<feature type="compositionally biased region" description="Polar residues" evidence="1">
    <location>
        <begin position="611"/>
        <end position="627"/>
    </location>
</feature>
<evidence type="ECO:0000313" key="6">
    <source>
        <dbReference type="Proteomes" id="UP000000305"/>
    </source>
</evidence>
<dbReference type="eggNOG" id="ENOG502SP2K">
    <property type="taxonomic scope" value="Eukaryota"/>
</dbReference>
<reference evidence="5 6" key="1">
    <citation type="journal article" date="2011" name="Science">
        <title>The ecoresponsive genome of Daphnia pulex.</title>
        <authorList>
            <person name="Colbourne J.K."/>
            <person name="Pfrender M.E."/>
            <person name="Gilbert D."/>
            <person name="Thomas W.K."/>
            <person name="Tucker A."/>
            <person name="Oakley T.H."/>
            <person name="Tokishita S."/>
            <person name="Aerts A."/>
            <person name="Arnold G.J."/>
            <person name="Basu M.K."/>
            <person name="Bauer D.J."/>
            <person name="Caceres C.E."/>
            <person name="Carmel L."/>
            <person name="Casola C."/>
            <person name="Choi J.H."/>
            <person name="Detter J.C."/>
            <person name="Dong Q."/>
            <person name="Dusheyko S."/>
            <person name="Eads B.D."/>
            <person name="Frohlich T."/>
            <person name="Geiler-Samerotte K.A."/>
            <person name="Gerlach D."/>
            <person name="Hatcher P."/>
            <person name="Jogdeo S."/>
            <person name="Krijgsveld J."/>
            <person name="Kriventseva E.V."/>
            <person name="Kultz D."/>
            <person name="Laforsch C."/>
            <person name="Lindquist E."/>
            <person name="Lopez J."/>
            <person name="Manak J.R."/>
            <person name="Muller J."/>
            <person name="Pangilinan J."/>
            <person name="Patwardhan R.P."/>
            <person name="Pitluck S."/>
            <person name="Pritham E.J."/>
            <person name="Rechtsteiner A."/>
            <person name="Rho M."/>
            <person name="Rogozin I.B."/>
            <person name="Sakarya O."/>
            <person name="Salamov A."/>
            <person name="Schaack S."/>
            <person name="Shapiro H."/>
            <person name="Shiga Y."/>
            <person name="Skalitzky C."/>
            <person name="Smith Z."/>
            <person name="Souvorov A."/>
            <person name="Sung W."/>
            <person name="Tang Z."/>
            <person name="Tsuchiya D."/>
            <person name="Tu H."/>
            <person name="Vos H."/>
            <person name="Wang M."/>
            <person name="Wolf Y.I."/>
            <person name="Yamagata H."/>
            <person name="Yamada T."/>
            <person name="Ye Y."/>
            <person name="Shaw J.R."/>
            <person name="Andrews J."/>
            <person name="Crease T.J."/>
            <person name="Tang H."/>
            <person name="Lucas S.M."/>
            <person name="Robertson H.M."/>
            <person name="Bork P."/>
            <person name="Koonin E.V."/>
            <person name="Zdobnov E.M."/>
            <person name="Grigoriev I.V."/>
            <person name="Lynch M."/>
            <person name="Boore J.L."/>
        </authorList>
    </citation>
    <scope>NUCLEOTIDE SEQUENCE [LARGE SCALE GENOMIC DNA]</scope>
</reference>
<evidence type="ECO:0000259" key="4">
    <source>
        <dbReference type="Pfam" id="PF20209"/>
    </source>
</evidence>
<dbReference type="Proteomes" id="UP000000305">
    <property type="component" value="Unassembled WGS sequence"/>
</dbReference>
<proteinExistence type="predicted"/>
<feature type="region of interest" description="Disordered" evidence="1">
    <location>
        <begin position="87"/>
        <end position="152"/>
    </location>
</feature>
<name>E9HXM8_DAPPU</name>
<dbReference type="PANTHER" id="PTHR24047">
    <property type="entry name" value="FI01909P-RELATED"/>
    <property type="match status" value="1"/>
</dbReference>
<dbReference type="PANTHER" id="PTHR24047:SF29">
    <property type="entry name" value="EATER-RELATED"/>
    <property type="match status" value="1"/>
</dbReference>
<organism evidence="5 6">
    <name type="scientific">Daphnia pulex</name>
    <name type="common">Water flea</name>
    <dbReference type="NCBI Taxonomy" id="6669"/>
    <lineage>
        <taxon>Eukaryota</taxon>
        <taxon>Metazoa</taxon>
        <taxon>Ecdysozoa</taxon>
        <taxon>Arthropoda</taxon>
        <taxon>Crustacea</taxon>
        <taxon>Branchiopoda</taxon>
        <taxon>Diplostraca</taxon>
        <taxon>Cladocera</taxon>
        <taxon>Anomopoda</taxon>
        <taxon>Daphniidae</taxon>
        <taxon>Daphnia</taxon>
    </lineage>
</organism>
<dbReference type="GO" id="GO:0005886">
    <property type="term" value="C:plasma membrane"/>
    <property type="evidence" value="ECO:0000318"/>
    <property type="project" value="GO_Central"/>
</dbReference>
<keyword evidence="2" id="KW-0812">Transmembrane</keyword>
<dbReference type="Pfam" id="PF14214">
    <property type="entry name" value="Helitron_like_N"/>
    <property type="match status" value="1"/>
</dbReference>
<accession>E9HXM8</accession>
<evidence type="ECO:0000256" key="1">
    <source>
        <dbReference type="SAM" id="MobiDB-lite"/>
    </source>
</evidence>
<dbReference type="Pfam" id="PF20209">
    <property type="entry name" value="DUF6570"/>
    <property type="match status" value="1"/>
</dbReference>
<feature type="region of interest" description="Disordered" evidence="1">
    <location>
        <begin position="1673"/>
        <end position="1696"/>
    </location>
</feature>
<dbReference type="InterPro" id="IPR025476">
    <property type="entry name" value="Helitron_helicase-like"/>
</dbReference>
<gene>
    <name evidence="5" type="ORF">DAPPUDRAFT_335381</name>
</gene>
<sequence length="1864" mass="207826">MKLITQNLAHHMQIAACEELSTQNVDDTSQKIPLSVEKKTHESKLKTGKPFQQQSNIGIQSTMKTRSTIEKPVPSCSHHELQDINMTEISHSDTPSIRQTNIRSRTTLPKDATTNPTPSVAQHPLQQEQEKNQHTSTALNTKQHEQKEKKKEYQQRYLAKVKKQKQEAVHYNAQQELLSTLMKHAPSVEQMEHAETNIVAALMNLVTNTGLGRFPEITTLIDNWQDAANLDPNAPRPTIISNIINEVNQNVTEDDMSRIVEEFLQSWNIEAKLFACASCGMKAFEMGADQAHSVPIDQLSSLLMSDTDMEELLSIPLKFRPMVSYYQSTSNNHYYHLHREFVTTQAAASSDEQDTEHATLCLPCYEAAIHDTKIPILSLAAGVDFGNADRIFLPTLTLAEEYVIATARLFILIIKLSGYQHGERQSGKLGHAIVFPQYGPQLETEIRKARIQRHTGTFPCLDNIYDTISIAFVGSDLQWAAMAVNKSHRAFKPIRVRSAVIYMWLAALKACNSRYRDITIDDSEEMTATLENIPNQLIQKATVVGDKCEIEIDRLVHEQIPQPVNDDDQDKLIDENPTGYPMSFLTRSGDPKTNNTSATAIAFQSIAASIGESNNPQGDQATAQEIPTDSPPEELLEAEPNCINIEQSAEPINEFEENHHLLYSAFPHLFPLGKGLRRTNSVPQKDVYHMENQWSGKFAKCLRFQFLLFDQMQRHSAARAVKASVLSNTVSMNKFSEMIANPAFIGQLEHAKNHPNTTEAKALLAKMTPHISLVNRKVPYSAAERKAAVGHLMNMVRYYGPPTIFNTISQDDIHGLLNIRLTLNMKNNVTFPATEDGFAEALRQQQTEFHSIPIHPSALRILLAEGPAFAANMYYKTSNNIFSHLFGTPPDSAGKKKTVPLAHRKAGIFGTPIAAFGCTEEQSRGSLHMHSLFWGGLTPSMLQAVGGIPILARHIASAINRTVMAQLQPEIHVRHLLRDLHNESPAHAALFKCNNPVTEKRKFIQDFQRTVDLSNVHVHGPSCYHTRTGEVCCRFGKPTHLREETGVEQIVAIKADPKKPDISFEVLPAIQPPAEATTTKRNYSNIPVAIRDNRMIMYYLKRPAIAPIASHSTPPTDPPTTTLTLPADLQQQFNTLTTEQQEKVNRALIARNGLVVDYSPVQSAVVGCNTNASLLGSDAQTKAALCYVLKYVTKPPAELAHTLSLLHHARRTIELHPSKAADTGTVIRTGMHYLNRIVNQLSGAIEISAPMAAVAIQGMPAELCSDTFWVAYVTAAIAYAKHHPETSPTSTGDNLNEFDDVDTNDSAMEEENDEINSDEDIISDDEESTTNIEEINDLNHHSDHEDTVLIHNVDGDLTQDEFFNQTEPLVLSPEDKNRLATQSEENIVSTANIYVSDKKIVAVPQHIHYAYRGEELHLLSLYEYVALIDVISKHWKKQPTDQNNEEPDTGGRAVNATFQFLIGHPLHETHVQRIRSKTKIPVLVGPPPAPPTAKPRQRTAAWTSQARKFADYILTLYRPWQVETADKSTLPGSTLWNDLCQYMHILEHGHNQEGPSFLNRIRSKWITNAAHGLRISGEDRTAASKHRCQCAKQWNKKDGSESLRSTLEPPEGSALLSNEIRIQETMAATAAQENINILRERASADDLLERANHSHLEYYQATALALRRLFQPQAHQQATPQTPTSANHMLRSDNDDSNLHGILARLRADIIHPPSTDGNDDTVVPGLWTTNQHLPQEPSSKSTKTKKAPAPPKKTKTHDTINVGASTSSQPTAPLPHTSTSSSIEMEFPTLRCETISETNEDNTSLSRVIITRPIARSESSTTSSSSSLYSTFNIRHLSSVECLFLFIFILCILAIIGMFIYFN</sequence>
<feature type="compositionally biased region" description="Basic and acidic residues" evidence="1">
    <location>
        <begin position="142"/>
        <end position="152"/>
    </location>
</feature>
<keyword evidence="2" id="KW-1133">Transmembrane helix</keyword>
<feature type="transmembrane region" description="Helical" evidence="2">
    <location>
        <begin position="1844"/>
        <end position="1863"/>
    </location>
</feature>
<keyword evidence="2" id="KW-0472">Membrane</keyword>
<keyword evidence="6" id="KW-1185">Reference proteome</keyword>
<protein>
    <submittedName>
        <fullName evidence="5">Uncharacterized protein</fullName>
    </submittedName>
</protein>
<dbReference type="InParanoid" id="E9HXM8"/>
<dbReference type="OrthoDB" id="10039216at2759"/>
<feature type="compositionally biased region" description="Low complexity" evidence="1">
    <location>
        <begin position="1673"/>
        <end position="1686"/>
    </location>
</feature>
<evidence type="ECO:0000313" key="5">
    <source>
        <dbReference type="EMBL" id="EFX63503.1"/>
    </source>
</evidence>
<dbReference type="InterPro" id="IPR053255">
    <property type="entry name" value="EGF-like_domain"/>
</dbReference>
<dbReference type="PhylomeDB" id="E9HXM8"/>
<dbReference type="GO" id="GO:0006909">
    <property type="term" value="P:phagocytosis"/>
    <property type="evidence" value="ECO:0000318"/>
    <property type="project" value="GO_Central"/>
</dbReference>
<feature type="domain" description="Helitron helicase-like" evidence="3">
    <location>
        <begin position="696"/>
        <end position="932"/>
    </location>
</feature>
<dbReference type="EMBL" id="GL733053">
    <property type="protein sequence ID" value="EFX63503.1"/>
    <property type="molecule type" value="Genomic_DNA"/>
</dbReference>
<feature type="region of interest" description="Disordered" evidence="1">
    <location>
        <begin position="611"/>
        <end position="635"/>
    </location>
</feature>
<feature type="region of interest" description="Disordered" evidence="1">
    <location>
        <begin position="1711"/>
        <end position="1781"/>
    </location>
</feature>
<evidence type="ECO:0000256" key="2">
    <source>
        <dbReference type="SAM" id="Phobius"/>
    </source>
</evidence>
<feature type="domain" description="DUF6570" evidence="4">
    <location>
        <begin position="373"/>
        <end position="523"/>
    </location>
</feature>
<feature type="compositionally biased region" description="Polar residues" evidence="1">
    <location>
        <begin position="87"/>
        <end position="127"/>
    </location>
</feature>
<feature type="compositionally biased region" description="Polar residues" evidence="1">
    <location>
        <begin position="1763"/>
        <end position="1781"/>
    </location>
</feature>
<dbReference type="InterPro" id="IPR046700">
    <property type="entry name" value="DUF6570"/>
</dbReference>
<dbReference type="STRING" id="6669.E9HXM8"/>
<dbReference type="KEGG" id="dpx:DAPPUDRAFT_335381"/>